<gene>
    <name evidence="2" type="ORF">MRATA1EN1_LOCUS27939</name>
</gene>
<organism evidence="2 3">
    <name type="scientific">Rangifer tarandus platyrhynchus</name>
    <name type="common">Svalbard reindeer</name>
    <dbReference type="NCBI Taxonomy" id="3082113"/>
    <lineage>
        <taxon>Eukaryota</taxon>
        <taxon>Metazoa</taxon>
        <taxon>Chordata</taxon>
        <taxon>Craniata</taxon>
        <taxon>Vertebrata</taxon>
        <taxon>Euteleostomi</taxon>
        <taxon>Mammalia</taxon>
        <taxon>Eutheria</taxon>
        <taxon>Laurasiatheria</taxon>
        <taxon>Artiodactyla</taxon>
        <taxon>Ruminantia</taxon>
        <taxon>Pecora</taxon>
        <taxon>Cervidae</taxon>
        <taxon>Odocoileinae</taxon>
        <taxon>Rangifer</taxon>
    </lineage>
</organism>
<dbReference type="EMBL" id="OX459944">
    <property type="protein sequence ID" value="CAI9178977.1"/>
    <property type="molecule type" value="Genomic_DNA"/>
</dbReference>
<name>A0ABN9A1W4_RANTA</name>
<accession>A0ABN9A1W4</accession>
<evidence type="ECO:0000313" key="3">
    <source>
        <dbReference type="Proteomes" id="UP001176941"/>
    </source>
</evidence>
<protein>
    <submittedName>
        <fullName evidence="2">Uncharacterized protein</fullName>
    </submittedName>
</protein>
<proteinExistence type="predicted"/>
<dbReference type="Proteomes" id="UP001176941">
    <property type="component" value="Chromosome 8"/>
</dbReference>
<feature type="region of interest" description="Disordered" evidence="1">
    <location>
        <begin position="1"/>
        <end position="40"/>
    </location>
</feature>
<keyword evidence="3" id="KW-1185">Reference proteome</keyword>
<sequence>MPDGVTSLKESASGRDQGARRLAGRCPSGPVPGTTASPSHVPLALSGAEFLLILPSHDRGAGPGACSGLGLGPQSLPRRPLLLRPPAAGSGTVGRPEALVLPGHERSQLFPPVPETRVFRFALAGYGELPPALTALRSAVAPLPQPDRTWSPCPSSPQLEARVPPSDAAPARPSTPPS</sequence>
<feature type="region of interest" description="Disordered" evidence="1">
    <location>
        <begin position="143"/>
        <end position="178"/>
    </location>
</feature>
<feature type="region of interest" description="Disordered" evidence="1">
    <location>
        <begin position="62"/>
        <end position="96"/>
    </location>
</feature>
<feature type="compositionally biased region" description="Gly residues" evidence="1">
    <location>
        <begin position="62"/>
        <end position="71"/>
    </location>
</feature>
<reference evidence="2" key="1">
    <citation type="submission" date="2023-04" db="EMBL/GenBank/DDBJ databases">
        <authorList>
            <consortium name="ELIXIR-Norway"/>
        </authorList>
    </citation>
    <scope>NUCLEOTIDE SEQUENCE [LARGE SCALE GENOMIC DNA]</scope>
</reference>
<evidence type="ECO:0000256" key="1">
    <source>
        <dbReference type="SAM" id="MobiDB-lite"/>
    </source>
</evidence>
<evidence type="ECO:0000313" key="2">
    <source>
        <dbReference type="EMBL" id="CAI9178977.1"/>
    </source>
</evidence>
<feature type="compositionally biased region" description="Low complexity" evidence="1">
    <location>
        <begin position="72"/>
        <end position="90"/>
    </location>
</feature>